<sequence>MTMATKLARCLSRTESRFETVRRPGQPGAPAPSIPADRLARTVLLEDDKGYLAAVIPASHHLKLAELREQTGRKLAYAHADGVREVFRDCDLQALPPVGMAYGTLTWIDDCLLTHDDVYFEAGDREALVHMNVDDFTQLMTEAHRGHFAHRVM</sequence>
<evidence type="ECO:0000313" key="3">
    <source>
        <dbReference type="Proteomes" id="UP000234341"/>
    </source>
</evidence>
<dbReference type="SUPFAM" id="SSF55826">
    <property type="entry name" value="YbaK/ProRS associated domain"/>
    <property type="match status" value="1"/>
</dbReference>
<dbReference type="OrthoDB" id="9786549at2"/>
<organism evidence="2 3">
    <name type="scientific">Cupriavidus pauculus</name>
    <dbReference type="NCBI Taxonomy" id="82633"/>
    <lineage>
        <taxon>Bacteria</taxon>
        <taxon>Pseudomonadati</taxon>
        <taxon>Pseudomonadota</taxon>
        <taxon>Betaproteobacteria</taxon>
        <taxon>Burkholderiales</taxon>
        <taxon>Burkholderiaceae</taxon>
        <taxon>Cupriavidus</taxon>
    </lineage>
</organism>
<dbReference type="InterPro" id="IPR007214">
    <property type="entry name" value="YbaK/aa-tRNA-synth-assoc-dom"/>
</dbReference>
<dbReference type="RefSeq" id="WP_101684393.1">
    <property type="nucleotide sequence ID" value="NZ_PJRP01000016.1"/>
</dbReference>
<dbReference type="AlphaFoldDB" id="A0A2N5C625"/>
<dbReference type="Gene3D" id="3.90.960.10">
    <property type="entry name" value="YbaK/aminoacyl-tRNA synthetase-associated domain"/>
    <property type="match status" value="1"/>
</dbReference>
<dbReference type="CDD" id="cd04332">
    <property type="entry name" value="YbaK_like"/>
    <property type="match status" value="1"/>
</dbReference>
<evidence type="ECO:0000259" key="1">
    <source>
        <dbReference type="Pfam" id="PF04073"/>
    </source>
</evidence>
<protein>
    <submittedName>
        <fullName evidence="2">Deacylase</fullName>
    </submittedName>
</protein>
<gene>
    <name evidence="2" type="ORF">CYJ10_26370</name>
</gene>
<dbReference type="Pfam" id="PF04073">
    <property type="entry name" value="tRNA_edit"/>
    <property type="match status" value="1"/>
</dbReference>
<comment type="caution">
    <text evidence="2">The sequence shown here is derived from an EMBL/GenBank/DDBJ whole genome shotgun (WGS) entry which is preliminary data.</text>
</comment>
<dbReference type="GO" id="GO:0002161">
    <property type="term" value="F:aminoacyl-tRNA deacylase activity"/>
    <property type="evidence" value="ECO:0007669"/>
    <property type="project" value="InterPro"/>
</dbReference>
<reference evidence="2 3" key="1">
    <citation type="submission" date="2017-12" db="EMBL/GenBank/DDBJ databases">
        <title>Genome sequence of the active heterotrophic nitrifier-denitrifier, Cupriavidus pauculus UM1.</title>
        <authorList>
            <person name="Putonti C."/>
            <person name="Castignetti D."/>
        </authorList>
    </citation>
    <scope>NUCLEOTIDE SEQUENCE [LARGE SCALE GENOMIC DNA]</scope>
    <source>
        <strain evidence="2 3">UM1</strain>
    </source>
</reference>
<dbReference type="EMBL" id="PJRP01000016">
    <property type="protein sequence ID" value="PLP97679.1"/>
    <property type="molecule type" value="Genomic_DNA"/>
</dbReference>
<dbReference type="InterPro" id="IPR036754">
    <property type="entry name" value="YbaK/aa-tRNA-synt-asso_dom_sf"/>
</dbReference>
<evidence type="ECO:0000313" key="2">
    <source>
        <dbReference type="EMBL" id="PLP97679.1"/>
    </source>
</evidence>
<proteinExistence type="predicted"/>
<accession>A0A2N5C625</accession>
<feature type="domain" description="YbaK/aminoacyl-tRNA synthetase-associated" evidence="1">
    <location>
        <begin position="31"/>
        <end position="138"/>
    </location>
</feature>
<name>A0A2N5C625_9BURK</name>
<dbReference type="Proteomes" id="UP000234341">
    <property type="component" value="Unassembled WGS sequence"/>
</dbReference>